<proteinExistence type="predicted"/>
<keyword evidence="1" id="KW-0175">Coiled coil</keyword>
<sequence>MESIRALPANPESGDWQWPFAPEALDLDTPIGEFLLHELGSLDRELQAVTADRPHLEEYIRELEDQVRELNQKMQSKREELAAAIAANATIAAMGNRNDAAAKTVGRISYFF</sequence>
<evidence type="ECO:0000313" key="2">
    <source>
        <dbReference type="EMBL" id="VFK47753.1"/>
    </source>
</evidence>
<evidence type="ECO:0000256" key="1">
    <source>
        <dbReference type="SAM" id="Coils"/>
    </source>
</evidence>
<organism evidence="2">
    <name type="scientific">Candidatus Kentrum sp. TC</name>
    <dbReference type="NCBI Taxonomy" id="2126339"/>
    <lineage>
        <taxon>Bacteria</taxon>
        <taxon>Pseudomonadati</taxon>
        <taxon>Pseudomonadota</taxon>
        <taxon>Gammaproteobacteria</taxon>
        <taxon>Candidatus Kentrum</taxon>
    </lineage>
</organism>
<name>A0A450Z1R4_9GAMM</name>
<gene>
    <name evidence="2" type="ORF">BECKTC1821D_GA0114238_10517</name>
</gene>
<dbReference type="EMBL" id="CAADFS010000051">
    <property type="protein sequence ID" value="VFK47753.1"/>
    <property type="molecule type" value="Genomic_DNA"/>
</dbReference>
<dbReference type="AlphaFoldDB" id="A0A450Z1R4"/>
<reference evidence="2" key="1">
    <citation type="submission" date="2019-02" db="EMBL/GenBank/DDBJ databases">
        <authorList>
            <person name="Gruber-Vodicka R. H."/>
            <person name="Seah K. B. B."/>
        </authorList>
    </citation>
    <scope>NUCLEOTIDE SEQUENCE</scope>
    <source>
        <strain evidence="2">BECK_BZ123</strain>
    </source>
</reference>
<feature type="coiled-coil region" evidence="1">
    <location>
        <begin position="53"/>
        <end position="87"/>
    </location>
</feature>
<protein>
    <submittedName>
        <fullName evidence="2">Uncharacterized protein</fullName>
    </submittedName>
</protein>
<accession>A0A450Z1R4</accession>